<evidence type="ECO:0000313" key="1">
    <source>
        <dbReference type="EMBL" id="CAE7237339.1"/>
    </source>
</evidence>
<gene>
    <name evidence="1" type="ORF">SNAT2548_LOCUS10320</name>
</gene>
<reference evidence="1" key="1">
    <citation type="submission" date="2021-02" db="EMBL/GenBank/DDBJ databases">
        <authorList>
            <person name="Dougan E. K."/>
            <person name="Rhodes N."/>
            <person name="Thang M."/>
            <person name="Chan C."/>
        </authorList>
    </citation>
    <scope>NUCLEOTIDE SEQUENCE</scope>
</reference>
<dbReference type="EMBL" id="CAJNDS010000846">
    <property type="protein sequence ID" value="CAE7237339.1"/>
    <property type="molecule type" value="Genomic_DNA"/>
</dbReference>
<name>A0A812L1J2_9DINO</name>
<dbReference type="AlphaFoldDB" id="A0A812L1J2"/>
<proteinExistence type="predicted"/>
<keyword evidence="2" id="KW-1185">Reference proteome</keyword>
<comment type="caution">
    <text evidence="1">The sequence shown here is derived from an EMBL/GenBank/DDBJ whole genome shotgun (WGS) entry which is preliminary data.</text>
</comment>
<dbReference type="OrthoDB" id="10460019at2759"/>
<protein>
    <submittedName>
        <fullName evidence="1">Uncharacterized protein</fullName>
    </submittedName>
</protein>
<accession>A0A812L1J2</accession>
<sequence length="242" mass="25259">MSPDGGVATGLVPGSAVYAAEHLTVQGGRIAVRFGAPGVIEEIQESSGQFIVTFAESLPPGQKFAVSATQLLLTAPYRQGQWLQLTSDITFRSKRVLRAGQPCVVRDVRCGSATPLVVRMAPVAAVDAFDLSVSLEDVEDLVGLPANFSNSCGALPEGFAPADVVFATADIAVQGPSGPTIAIGVGDIGMVFGEPTTAEARRKGEVLVRFEARQDQGNPVFLSVQAKSLSRSPLFSCGSEPR</sequence>
<organism evidence="1 2">
    <name type="scientific">Symbiodinium natans</name>
    <dbReference type="NCBI Taxonomy" id="878477"/>
    <lineage>
        <taxon>Eukaryota</taxon>
        <taxon>Sar</taxon>
        <taxon>Alveolata</taxon>
        <taxon>Dinophyceae</taxon>
        <taxon>Suessiales</taxon>
        <taxon>Symbiodiniaceae</taxon>
        <taxon>Symbiodinium</taxon>
    </lineage>
</organism>
<dbReference type="Proteomes" id="UP000604046">
    <property type="component" value="Unassembled WGS sequence"/>
</dbReference>
<evidence type="ECO:0000313" key="2">
    <source>
        <dbReference type="Proteomes" id="UP000604046"/>
    </source>
</evidence>